<dbReference type="FunFam" id="1.10.510.10:FF:000280">
    <property type="entry name" value="Cell division control protein 2 homolog"/>
    <property type="match status" value="1"/>
</dbReference>
<dbReference type="PANTHER" id="PTHR24056:SF548">
    <property type="entry name" value="CYCLIN-DEPENDENT KINASE A-1"/>
    <property type="match status" value="1"/>
</dbReference>
<dbReference type="EC" id="2.7.11.22" evidence="2"/>
<dbReference type="Pfam" id="PF00665">
    <property type="entry name" value="rve"/>
    <property type="match status" value="1"/>
</dbReference>
<dbReference type="InterPro" id="IPR008271">
    <property type="entry name" value="Ser/Thr_kinase_AS"/>
</dbReference>
<dbReference type="InterPro" id="IPR050108">
    <property type="entry name" value="CDK"/>
</dbReference>
<keyword evidence="8 11" id="KW-0067">ATP-binding</keyword>
<evidence type="ECO:0000256" key="1">
    <source>
        <dbReference type="ARBA" id="ARBA00006485"/>
    </source>
</evidence>
<feature type="domain" description="Protein kinase" evidence="13">
    <location>
        <begin position="609"/>
        <end position="892"/>
    </location>
</feature>
<organism evidence="15 16">
    <name type="scientific">Micractinium conductrix</name>
    <dbReference type="NCBI Taxonomy" id="554055"/>
    <lineage>
        <taxon>Eukaryota</taxon>
        <taxon>Viridiplantae</taxon>
        <taxon>Chlorophyta</taxon>
        <taxon>core chlorophytes</taxon>
        <taxon>Trebouxiophyceae</taxon>
        <taxon>Chlorellales</taxon>
        <taxon>Chlorellaceae</taxon>
        <taxon>Chlorella clade</taxon>
        <taxon>Micractinium</taxon>
    </lineage>
</organism>
<dbReference type="STRING" id="554055.A0A2P6VKR3"/>
<dbReference type="GO" id="GO:0000082">
    <property type="term" value="P:G1/S transition of mitotic cell cycle"/>
    <property type="evidence" value="ECO:0007669"/>
    <property type="project" value="TreeGrafter"/>
</dbReference>
<dbReference type="OrthoDB" id="1166510at2759"/>
<sequence>MALHQEFLALLGFFPKELSNRLLRQFHLDKTIDGKEVLLRSVSRNDELGIAVSRKVLVVAAEEVPAFFAKHHGIQGQGWNSPARLFHHLHHAVPTQLMPAPGGQPRLVHGAEGFTVETAKAWCTECPVRADMAAKKPAEKRVVHPIVAIMTLMHLAADLIDLGAGRDERYRYVLVVIDVFSRYCWLYPLASKTTIGVARHLYFQFMRTQVPAKLQTDNGLEFCGKEVKELCELFNVRHAKSMPGHPETNGCVERKNRELKNKIRALLMACPLFDWAFHVLTVMQMVNNSPTSALGGMAPTKALFGTLPSNMNLPLLDDIVRLLGFTSSAEANDADTPPAPATRKGSAAQPKRRRTLSELVLPSDSEDEASDDAALDEATLQIAATASPLGRRSTRTNAGGRLSQLVADELLDEAGEVPTRALPQRATAMRSPSGKRRAATSLLDQLAAIAAECDAADELDKVDDSSDGAGTSADAEAAAILTAHHGAHQEQVLALHVRNRQRIRSQGGKGGAEFDIGDAVLLKPASMGKVGTSTIQRKRLTCRVVGVAEQTGKYHLRCNTGLLKGTYGGGEVLRPAPAESAAELNFAADADSSEAPLVTLTAAPAMDKYVTLGRIGEGTYGVVFKAKDKVTQRVLALKQIRLEQEEEGVPSTAIREISLLKELNHENIVCLEDVVHEDRKLYLVFEFLDVDLKKHMDTHPQMYREASVVKRFLYQMLQGIAYCHSHRILHRDMKPQNLLIDRATNTMKLADFGLARAFGIPVRQYTHEVITLWYRAPEILLGIKHYSTPVDLWSIGCIFAEMVNQKPLFPGDSEIDELYKIFQVLGTPSEELWPGVSQLPDYKDCFPQWRPRDLQSVVPALDPEGVDLLAKLLHYNPSERITARLALEHPYFRN</sequence>
<feature type="binding site" evidence="11">
    <location>
        <position position="638"/>
    </location>
    <ligand>
        <name>ATP</name>
        <dbReference type="ChEBI" id="CHEBI:30616"/>
    </ligand>
</feature>
<dbReference type="InterPro" id="IPR011009">
    <property type="entry name" value="Kinase-like_dom_sf"/>
</dbReference>
<evidence type="ECO:0000313" key="15">
    <source>
        <dbReference type="EMBL" id="PSC74650.1"/>
    </source>
</evidence>
<evidence type="ECO:0000256" key="7">
    <source>
        <dbReference type="ARBA" id="ARBA00022777"/>
    </source>
</evidence>
<dbReference type="GO" id="GO:0005524">
    <property type="term" value="F:ATP binding"/>
    <property type="evidence" value="ECO:0007669"/>
    <property type="project" value="UniProtKB-UniRule"/>
</dbReference>
<accession>A0A2P6VKR3</accession>
<dbReference type="PROSITE" id="PS00108">
    <property type="entry name" value="PROTEIN_KINASE_ST"/>
    <property type="match status" value="1"/>
</dbReference>
<keyword evidence="16" id="KW-1185">Reference proteome</keyword>
<dbReference type="GO" id="GO:0003676">
    <property type="term" value="F:nucleic acid binding"/>
    <property type="evidence" value="ECO:0007669"/>
    <property type="project" value="InterPro"/>
</dbReference>
<dbReference type="Gene3D" id="1.10.510.10">
    <property type="entry name" value="Transferase(Phosphotransferase) domain 1"/>
    <property type="match status" value="1"/>
</dbReference>
<evidence type="ECO:0000259" key="14">
    <source>
        <dbReference type="PROSITE" id="PS50994"/>
    </source>
</evidence>
<feature type="region of interest" description="Disordered" evidence="12">
    <location>
        <begin position="330"/>
        <end position="372"/>
    </location>
</feature>
<dbReference type="EMBL" id="LHPF02000004">
    <property type="protein sequence ID" value="PSC74650.1"/>
    <property type="molecule type" value="Genomic_DNA"/>
</dbReference>
<dbReference type="SMART" id="SM00220">
    <property type="entry name" value="S_TKc"/>
    <property type="match status" value="1"/>
</dbReference>
<evidence type="ECO:0000256" key="11">
    <source>
        <dbReference type="PROSITE-ProRule" id="PRU10141"/>
    </source>
</evidence>
<evidence type="ECO:0000259" key="13">
    <source>
        <dbReference type="PROSITE" id="PS50011"/>
    </source>
</evidence>
<dbReference type="Proteomes" id="UP000239649">
    <property type="component" value="Unassembled WGS sequence"/>
</dbReference>
<dbReference type="GO" id="GO:0005634">
    <property type="term" value="C:nucleus"/>
    <property type="evidence" value="ECO:0007669"/>
    <property type="project" value="TreeGrafter"/>
</dbReference>
<keyword evidence="7" id="KW-0418">Kinase</keyword>
<comment type="caution">
    <text evidence="15">The sequence shown here is derived from an EMBL/GenBank/DDBJ whole genome shotgun (WGS) entry which is preliminary data.</text>
</comment>
<dbReference type="GO" id="GO:0051445">
    <property type="term" value="P:regulation of meiotic cell cycle"/>
    <property type="evidence" value="ECO:0007669"/>
    <property type="project" value="TreeGrafter"/>
</dbReference>
<dbReference type="GO" id="GO:0000307">
    <property type="term" value="C:cyclin-dependent protein kinase holoenzyme complex"/>
    <property type="evidence" value="ECO:0007669"/>
    <property type="project" value="TreeGrafter"/>
</dbReference>
<evidence type="ECO:0000313" key="16">
    <source>
        <dbReference type="Proteomes" id="UP000239649"/>
    </source>
</evidence>
<dbReference type="GO" id="GO:0007165">
    <property type="term" value="P:signal transduction"/>
    <property type="evidence" value="ECO:0007669"/>
    <property type="project" value="TreeGrafter"/>
</dbReference>
<keyword evidence="6 11" id="KW-0547">Nucleotide-binding</keyword>
<dbReference type="InterPro" id="IPR000719">
    <property type="entry name" value="Prot_kinase_dom"/>
</dbReference>
<comment type="catalytic activity">
    <reaction evidence="9">
        <text>L-threonyl-[protein] + ATP = O-phospho-L-threonyl-[protein] + ADP + H(+)</text>
        <dbReference type="Rhea" id="RHEA:46608"/>
        <dbReference type="Rhea" id="RHEA-COMP:11060"/>
        <dbReference type="Rhea" id="RHEA-COMP:11605"/>
        <dbReference type="ChEBI" id="CHEBI:15378"/>
        <dbReference type="ChEBI" id="CHEBI:30013"/>
        <dbReference type="ChEBI" id="CHEBI:30616"/>
        <dbReference type="ChEBI" id="CHEBI:61977"/>
        <dbReference type="ChEBI" id="CHEBI:456216"/>
        <dbReference type="EC" id="2.7.11.22"/>
    </reaction>
</comment>
<proteinExistence type="inferred from homology"/>
<feature type="domain" description="Integrase catalytic" evidence="14">
    <location>
        <begin position="141"/>
        <end position="307"/>
    </location>
</feature>
<dbReference type="PROSITE" id="PS50994">
    <property type="entry name" value="INTEGRASE"/>
    <property type="match status" value="1"/>
</dbReference>
<dbReference type="FunFam" id="3.30.200.20:FF:000375">
    <property type="entry name" value="Cell division related protein kinase 2"/>
    <property type="match status" value="1"/>
</dbReference>
<keyword evidence="5" id="KW-0808">Transferase</keyword>
<evidence type="ECO:0000256" key="3">
    <source>
        <dbReference type="ARBA" id="ARBA00022527"/>
    </source>
</evidence>
<evidence type="ECO:0000256" key="12">
    <source>
        <dbReference type="SAM" id="MobiDB-lite"/>
    </source>
</evidence>
<dbReference type="PROSITE" id="PS00107">
    <property type="entry name" value="PROTEIN_KINASE_ATP"/>
    <property type="match status" value="1"/>
</dbReference>
<gene>
    <name evidence="15" type="ORF">C2E20_2140</name>
</gene>
<evidence type="ECO:0000256" key="6">
    <source>
        <dbReference type="ARBA" id="ARBA00022741"/>
    </source>
</evidence>
<dbReference type="AlphaFoldDB" id="A0A2P6VKR3"/>
<dbReference type="GO" id="GO:0005737">
    <property type="term" value="C:cytoplasm"/>
    <property type="evidence" value="ECO:0007669"/>
    <property type="project" value="TreeGrafter"/>
</dbReference>
<dbReference type="CDD" id="cd07835">
    <property type="entry name" value="STKc_CDK1_CdkB_like"/>
    <property type="match status" value="1"/>
</dbReference>
<dbReference type="Gene3D" id="3.30.200.20">
    <property type="entry name" value="Phosphorylase Kinase, domain 1"/>
    <property type="match status" value="1"/>
</dbReference>
<keyword evidence="4" id="KW-0597">Phosphoprotein</keyword>
<dbReference type="SUPFAM" id="SSF56112">
    <property type="entry name" value="Protein kinase-like (PK-like)"/>
    <property type="match status" value="1"/>
</dbReference>
<dbReference type="PROSITE" id="PS50011">
    <property type="entry name" value="PROTEIN_KINASE_DOM"/>
    <property type="match status" value="1"/>
</dbReference>
<dbReference type="PANTHER" id="PTHR24056">
    <property type="entry name" value="CELL DIVISION PROTEIN KINASE"/>
    <property type="match status" value="1"/>
</dbReference>
<dbReference type="Pfam" id="PF00069">
    <property type="entry name" value="Pkinase"/>
    <property type="match status" value="1"/>
</dbReference>
<evidence type="ECO:0000256" key="2">
    <source>
        <dbReference type="ARBA" id="ARBA00012425"/>
    </source>
</evidence>
<evidence type="ECO:0000256" key="10">
    <source>
        <dbReference type="ARBA" id="ARBA00048367"/>
    </source>
</evidence>
<protein>
    <recommendedName>
        <fullName evidence="2">cyclin-dependent kinase</fullName>
        <ecNumber evidence="2">2.7.11.22</ecNumber>
    </recommendedName>
</protein>
<dbReference type="InterPro" id="IPR036397">
    <property type="entry name" value="RNaseH_sf"/>
</dbReference>
<dbReference type="Gene3D" id="3.30.420.10">
    <property type="entry name" value="Ribonuclease H-like superfamily/Ribonuclease H"/>
    <property type="match status" value="1"/>
</dbReference>
<dbReference type="InterPro" id="IPR012337">
    <property type="entry name" value="RNaseH-like_sf"/>
</dbReference>
<dbReference type="GO" id="GO:0015074">
    <property type="term" value="P:DNA integration"/>
    <property type="evidence" value="ECO:0007669"/>
    <property type="project" value="InterPro"/>
</dbReference>
<comment type="similarity">
    <text evidence="1">Belongs to the protein kinase superfamily. CMGC Ser/Thr protein kinase family. CDC2/CDKX subfamily.</text>
</comment>
<dbReference type="GO" id="GO:0004693">
    <property type="term" value="F:cyclin-dependent protein serine/threonine kinase activity"/>
    <property type="evidence" value="ECO:0007669"/>
    <property type="project" value="UniProtKB-EC"/>
</dbReference>
<evidence type="ECO:0000256" key="8">
    <source>
        <dbReference type="ARBA" id="ARBA00022840"/>
    </source>
</evidence>
<dbReference type="GO" id="GO:0010389">
    <property type="term" value="P:regulation of G2/M transition of mitotic cell cycle"/>
    <property type="evidence" value="ECO:0007669"/>
    <property type="project" value="TreeGrafter"/>
</dbReference>
<evidence type="ECO:0000256" key="5">
    <source>
        <dbReference type="ARBA" id="ARBA00022679"/>
    </source>
</evidence>
<dbReference type="InterPro" id="IPR001584">
    <property type="entry name" value="Integrase_cat-core"/>
</dbReference>
<evidence type="ECO:0000256" key="4">
    <source>
        <dbReference type="ARBA" id="ARBA00022553"/>
    </source>
</evidence>
<dbReference type="GO" id="GO:0010468">
    <property type="term" value="P:regulation of gene expression"/>
    <property type="evidence" value="ECO:0007669"/>
    <property type="project" value="TreeGrafter"/>
</dbReference>
<evidence type="ECO:0000256" key="9">
    <source>
        <dbReference type="ARBA" id="ARBA00047811"/>
    </source>
</evidence>
<comment type="catalytic activity">
    <reaction evidence="10">
        <text>L-seryl-[protein] + ATP = O-phospho-L-seryl-[protein] + ADP + H(+)</text>
        <dbReference type="Rhea" id="RHEA:17989"/>
        <dbReference type="Rhea" id="RHEA-COMP:9863"/>
        <dbReference type="Rhea" id="RHEA-COMP:11604"/>
        <dbReference type="ChEBI" id="CHEBI:15378"/>
        <dbReference type="ChEBI" id="CHEBI:29999"/>
        <dbReference type="ChEBI" id="CHEBI:30616"/>
        <dbReference type="ChEBI" id="CHEBI:83421"/>
        <dbReference type="ChEBI" id="CHEBI:456216"/>
        <dbReference type="EC" id="2.7.11.22"/>
    </reaction>
</comment>
<name>A0A2P6VKR3_9CHLO</name>
<dbReference type="SUPFAM" id="SSF53098">
    <property type="entry name" value="Ribonuclease H-like"/>
    <property type="match status" value="1"/>
</dbReference>
<dbReference type="InterPro" id="IPR017441">
    <property type="entry name" value="Protein_kinase_ATP_BS"/>
</dbReference>
<dbReference type="GO" id="GO:0030332">
    <property type="term" value="F:cyclin binding"/>
    <property type="evidence" value="ECO:0007669"/>
    <property type="project" value="TreeGrafter"/>
</dbReference>
<reference evidence="15 16" key="1">
    <citation type="journal article" date="2018" name="Plant J.">
        <title>Genome sequences of Chlorella sorokiniana UTEX 1602 and Micractinium conductrix SAG 241.80: implications to maltose excretion by a green alga.</title>
        <authorList>
            <person name="Arriola M.B."/>
            <person name="Velmurugan N."/>
            <person name="Zhang Y."/>
            <person name="Plunkett M.H."/>
            <person name="Hondzo H."/>
            <person name="Barney B.M."/>
        </authorList>
    </citation>
    <scope>NUCLEOTIDE SEQUENCE [LARGE SCALE GENOMIC DNA]</scope>
    <source>
        <strain evidence="15 16">SAG 241.80</strain>
    </source>
</reference>
<dbReference type="GO" id="GO:0051301">
    <property type="term" value="P:cell division"/>
    <property type="evidence" value="ECO:0007669"/>
    <property type="project" value="UniProtKB-KW"/>
</dbReference>
<keyword evidence="3" id="KW-0723">Serine/threonine-protein kinase</keyword>